<gene>
    <name evidence="3" type="ORF">TWF506_009831</name>
</gene>
<evidence type="ECO:0000313" key="3">
    <source>
        <dbReference type="EMBL" id="KAK6510729.1"/>
    </source>
</evidence>
<protein>
    <recommendedName>
        <fullName evidence="2">F-box domain-containing protein</fullName>
    </recommendedName>
</protein>
<dbReference type="InterPro" id="IPR036322">
    <property type="entry name" value="WD40_repeat_dom_sf"/>
</dbReference>
<dbReference type="AlphaFoldDB" id="A0AAN8NC57"/>
<dbReference type="InterPro" id="IPR015943">
    <property type="entry name" value="WD40/YVTN_repeat-like_dom_sf"/>
</dbReference>
<feature type="domain" description="F-box" evidence="2">
    <location>
        <begin position="10"/>
        <end position="64"/>
    </location>
</feature>
<feature type="region of interest" description="Disordered" evidence="1">
    <location>
        <begin position="542"/>
        <end position="561"/>
    </location>
</feature>
<accession>A0AAN8NC57</accession>
<keyword evidence="4" id="KW-1185">Reference proteome</keyword>
<dbReference type="EMBL" id="JAVHJM010000007">
    <property type="protein sequence ID" value="KAK6510729.1"/>
    <property type="molecule type" value="Genomic_DNA"/>
</dbReference>
<evidence type="ECO:0000259" key="2">
    <source>
        <dbReference type="PROSITE" id="PS50181"/>
    </source>
</evidence>
<dbReference type="Gene3D" id="2.130.10.10">
    <property type="entry name" value="YVTN repeat-like/Quinoprotein amine dehydrogenase"/>
    <property type="match status" value="1"/>
</dbReference>
<evidence type="ECO:0000313" key="4">
    <source>
        <dbReference type="Proteomes" id="UP001307849"/>
    </source>
</evidence>
<name>A0AAN8NC57_9PEZI</name>
<dbReference type="SUPFAM" id="SSF81383">
    <property type="entry name" value="F-box domain"/>
    <property type="match status" value="1"/>
</dbReference>
<feature type="region of interest" description="Disordered" evidence="1">
    <location>
        <begin position="473"/>
        <end position="494"/>
    </location>
</feature>
<feature type="compositionally biased region" description="Polar residues" evidence="1">
    <location>
        <begin position="474"/>
        <end position="486"/>
    </location>
</feature>
<dbReference type="Gene3D" id="1.20.1280.50">
    <property type="match status" value="1"/>
</dbReference>
<comment type="caution">
    <text evidence="3">The sequence shown here is derived from an EMBL/GenBank/DDBJ whole genome shotgun (WGS) entry which is preliminary data.</text>
</comment>
<reference evidence="3 4" key="1">
    <citation type="submission" date="2019-10" db="EMBL/GenBank/DDBJ databases">
        <authorList>
            <person name="Palmer J.M."/>
        </authorList>
    </citation>
    <scope>NUCLEOTIDE SEQUENCE [LARGE SCALE GENOMIC DNA]</scope>
    <source>
        <strain evidence="3 4">TWF506</strain>
    </source>
</reference>
<sequence>MEINGSENGMDGLDSLPAEVRTLILELLDLESLLKCHDVCHSWREHSLYESNYLPHVLDAYDQLTHGTRPLPADLRGSEKAQFLKELVKTSISALPVFAECETLRDIAVVLHRLDKSWLSGSNTSFASLNRGDVHDTSILAVAIDARTGSIVTGDTAGVVAFWNASTGCCYHRCHFPINGTQWNWAVPYRIAIDGDIMVIGTPFGGAVVAIRSPSGPDPFLKVAEIWTDGGQIASIRIEGTVCILGEVGQVSFWDLSRLLGNNGQTDTNPQVPNLMTIGTQNDLSPVHSLFYRESSLFVGLAGSGIQQIVSQSGQALSTKKQLWELPPSHYILLVSGPEIPGIGDVGCSQLCPVGTAGDILVSWADSSICRMSWKMEDDLVWEPRSQFLIPVVDGPYKKTIAVYARGEKEICRIKPNAIEMFLEDGTLINRIPCNYGAISCVAVDPAFIVVGTREAAVCVYYFAPGRQVPTYGQGPSSSAATSTLRPPSLERKHTYKRKYREAMGMDLETPMVVGGTVIDPDRIRTTMTTAATTTKVISKSRSAKLATGPMANAKIPVPTP</sequence>
<proteinExistence type="predicted"/>
<dbReference type="InterPro" id="IPR036047">
    <property type="entry name" value="F-box-like_dom_sf"/>
</dbReference>
<organism evidence="3 4">
    <name type="scientific">Arthrobotrys conoides</name>
    <dbReference type="NCBI Taxonomy" id="74498"/>
    <lineage>
        <taxon>Eukaryota</taxon>
        <taxon>Fungi</taxon>
        <taxon>Dikarya</taxon>
        <taxon>Ascomycota</taxon>
        <taxon>Pezizomycotina</taxon>
        <taxon>Orbiliomycetes</taxon>
        <taxon>Orbiliales</taxon>
        <taxon>Orbiliaceae</taxon>
        <taxon>Arthrobotrys</taxon>
    </lineage>
</organism>
<dbReference type="PROSITE" id="PS50181">
    <property type="entry name" value="FBOX"/>
    <property type="match status" value="1"/>
</dbReference>
<dbReference type="InterPro" id="IPR001810">
    <property type="entry name" value="F-box_dom"/>
</dbReference>
<dbReference type="SUPFAM" id="SSF50978">
    <property type="entry name" value="WD40 repeat-like"/>
    <property type="match status" value="1"/>
</dbReference>
<dbReference type="Pfam" id="PF12937">
    <property type="entry name" value="F-box-like"/>
    <property type="match status" value="1"/>
</dbReference>
<dbReference type="Proteomes" id="UP001307849">
    <property type="component" value="Unassembled WGS sequence"/>
</dbReference>
<evidence type="ECO:0000256" key="1">
    <source>
        <dbReference type="SAM" id="MobiDB-lite"/>
    </source>
</evidence>